<proteinExistence type="predicted"/>
<dbReference type="AlphaFoldDB" id="A0A1Z4KN28"/>
<sequence length="154" mass="16923">MTTTISEQNTGDLNADDYIVIGLATCFVKEDGEVHQVDVIEPIPSASLEAIMKGIPTSYKFACATTLGSVLHGDEPILPAGFPDSAQFADEFASRVFAATRTYKRRDSAKTLIPLGTTHTDFKYSLDRKRVLNANRVVTKDDNVKQHSHTHKVL</sequence>
<reference evidence="1 2" key="1">
    <citation type="submission" date="2017-06" db="EMBL/GenBank/DDBJ databases">
        <title>Genome sequencing of cyanobaciteial culture collection at National Institute for Environmental Studies (NIES).</title>
        <authorList>
            <person name="Hirose Y."/>
            <person name="Shimura Y."/>
            <person name="Fujisawa T."/>
            <person name="Nakamura Y."/>
            <person name="Kawachi M."/>
        </authorList>
    </citation>
    <scope>NUCLEOTIDE SEQUENCE [LARGE SCALE GENOMIC DNA]</scope>
    <source>
        <strain evidence="1 2">NIES-23</strain>
    </source>
</reference>
<dbReference type="EMBL" id="AP018216">
    <property type="protein sequence ID" value="BAY70273.1"/>
    <property type="molecule type" value="Genomic_DNA"/>
</dbReference>
<gene>
    <name evidence="1" type="ORF">NIES23_30760</name>
</gene>
<dbReference type="Proteomes" id="UP000217507">
    <property type="component" value="Chromosome"/>
</dbReference>
<evidence type="ECO:0000313" key="1">
    <source>
        <dbReference type="EMBL" id="BAY70273.1"/>
    </source>
</evidence>
<evidence type="ECO:0000313" key="2">
    <source>
        <dbReference type="Proteomes" id="UP000217507"/>
    </source>
</evidence>
<protein>
    <submittedName>
        <fullName evidence="1">Uncharacterized protein</fullName>
    </submittedName>
</protein>
<name>A0A1Z4KN28_ANAVA</name>
<accession>A0A1Z4KN28</accession>
<organism evidence="1 2">
    <name type="scientific">Trichormus variabilis NIES-23</name>
    <dbReference type="NCBI Taxonomy" id="1973479"/>
    <lineage>
        <taxon>Bacteria</taxon>
        <taxon>Bacillati</taxon>
        <taxon>Cyanobacteriota</taxon>
        <taxon>Cyanophyceae</taxon>
        <taxon>Nostocales</taxon>
        <taxon>Nostocaceae</taxon>
        <taxon>Trichormus</taxon>
    </lineage>
</organism>